<dbReference type="GO" id="GO:0004601">
    <property type="term" value="F:peroxidase activity"/>
    <property type="evidence" value="ECO:0007669"/>
    <property type="project" value="UniProtKB-KW"/>
</dbReference>
<reference evidence="5 6" key="1">
    <citation type="submission" date="2022-11" db="EMBL/GenBank/DDBJ databases">
        <title>Study of microbial diversity in lake waters.</title>
        <authorList>
            <person name="Zhang J."/>
        </authorList>
    </citation>
    <scope>NUCLEOTIDE SEQUENCE [LARGE SCALE GENOMIC DNA]</scope>
    <source>
        <strain evidence="5 6">DT12</strain>
    </source>
</reference>
<evidence type="ECO:0000313" key="6">
    <source>
        <dbReference type="Proteomes" id="UP001208017"/>
    </source>
</evidence>
<comment type="similarity">
    <text evidence="1 4">Belongs to the glutathione peroxidase family.</text>
</comment>
<keyword evidence="2 4" id="KW-0575">Peroxidase</keyword>
<evidence type="ECO:0000256" key="2">
    <source>
        <dbReference type="ARBA" id="ARBA00022559"/>
    </source>
</evidence>
<evidence type="ECO:0000256" key="4">
    <source>
        <dbReference type="RuleBase" id="RU000499"/>
    </source>
</evidence>
<dbReference type="PANTHER" id="PTHR11592">
    <property type="entry name" value="GLUTATHIONE PEROXIDASE"/>
    <property type="match status" value="1"/>
</dbReference>
<dbReference type="RefSeq" id="WP_267150928.1">
    <property type="nucleotide sequence ID" value="NZ_JAPMLT010000002.1"/>
</dbReference>
<dbReference type="Gene3D" id="3.40.30.10">
    <property type="entry name" value="Glutaredoxin"/>
    <property type="match status" value="1"/>
</dbReference>
<dbReference type="SUPFAM" id="SSF52833">
    <property type="entry name" value="Thioredoxin-like"/>
    <property type="match status" value="1"/>
</dbReference>
<dbReference type="PANTHER" id="PTHR11592:SF78">
    <property type="entry name" value="GLUTATHIONE PEROXIDASE"/>
    <property type="match status" value="1"/>
</dbReference>
<proteinExistence type="inferred from homology"/>
<sequence>MTQSIHDIAVTTASGETTTLGAYKGKALLIINVASKCGFTNQYAGLQSLHEKYKDQGLAVLAFPCNDFGGQEPGTIEEVQQFCSTTYGVTFDLFDKVGILENTHPLYQYLTAHAEPSGQVQWNFEKFLIGKDGAILGRFGSRVKPDDAELTDAIEAALA</sequence>
<dbReference type="InterPro" id="IPR029759">
    <property type="entry name" value="GPX_AS"/>
</dbReference>
<keyword evidence="3 4" id="KW-0560">Oxidoreductase</keyword>
<dbReference type="InterPro" id="IPR000889">
    <property type="entry name" value="Glutathione_peroxidase"/>
</dbReference>
<dbReference type="PROSITE" id="PS51355">
    <property type="entry name" value="GLUTATHIONE_PEROXID_3"/>
    <property type="match status" value="1"/>
</dbReference>
<gene>
    <name evidence="5" type="ORF">OS242_06945</name>
</gene>
<evidence type="ECO:0000313" key="5">
    <source>
        <dbReference type="EMBL" id="MCX7569697.1"/>
    </source>
</evidence>
<dbReference type="PRINTS" id="PR01011">
    <property type="entry name" value="GLUTPROXDASE"/>
</dbReference>
<evidence type="ECO:0000256" key="1">
    <source>
        <dbReference type="ARBA" id="ARBA00006926"/>
    </source>
</evidence>
<evidence type="ECO:0000256" key="3">
    <source>
        <dbReference type="ARBA" id="ARBA00023002"/>
    </source>
</evidence>
<dbReference type="PROSITE" id="PS00460">
    <property type="entry name" value="GLUTATHIONE_PEROXID_1"/>
    <property type="match status" value="1"/>
</dbReference>
<comment type="caution">
    <text evidence="5">The sequence shown here is derived from an EMBL/GenBank/DDBJ whole genome shotgun (WGS) entry which is preliminary data.</text>
</comment>
<organism evidence="5 6">
    <name type="scientific">Tumebacillus lacus</name>
    <dbReference type="NCBI Taxonomy" id="2995335"/>
    <lineage>
        <taxon>Bacteria</taxon>
        <taxon>Bacillati</taxon>
        <taxon>Bacillota</taxon>
        <taxon>Bacilli</taxon>
        <taxon>Bacillales</taxon>
        <taxon>Alicyclobacillaceae</taxon>
        <taxon>Tumebacillus</taxon>
    </lineage>
</organism>
<dbReference type="EMBL" id="JAPMLT010000002">
    <property type="protein sequence ID" value="MCX7569697.1"/>
    <property type="molecule type" value="Genomic_DNA"/>
</dbReference>
<dbReference type="CDD" id="cd00340">
    <property type="entry name" value="GSH_Peroxidase"/>
    <property type="match status" value="1"/>
</dbReference>
<accession>A0ABT3X147</accession>
<dbReference type="InterPro" id="IPR036249">
    <property type="entry name" value="Thioredoxin-like_sf"/>
</dbReference>
<protein>
    <recommendedName>
        <fullName evidence="4">Glutathione peroxidase</fullName>
    </recommendedName>
</protein>
<dbReference type="PIRSF" id="PIRSF000303">
    <property type="entry name" value="Glutathion_perox"/>
    <property type="match status" value="1"/>
</dbReference>
<name>A0ABT3X147_9BACL</name>
<keyword evidence="6" id="KW-1185">Reference proteome</keyword>
<dbReference type="Pfam" id="PF00255">
    <property type="entry name" value="GSHPx"/>
    <property type="match status" value="1"/>
</dbReference>
<dbReference type="Proteomes" id="UP001208017">
    <property type="component" value="Unassembled WGS sequence"/>
</dbReference>